<dbReference type="InterPro" id="IPR008183">
    <property type="entry name" value="Aldose_1/G6P_1-epimerase"/>
</dbReference>
<keyword evidence="2" id="KW-1185">Reference proteome</keyword>
<protein>
    <submittedName>
        <fullName evidence="1">Aldose 1-epimerase</fullName>
    </submittedName>
</protein>
<dbReference type="Pfam" id="PF01263">
    <property type="entry name" value="Aldose_epim"/>
    <property type="match status" value="1"/>
</dbReference>
<proteinExistence type="predicted"/>
<dbReference type="RefSeq" id="WP_379488433.1">
    <property type="nucleotide sequence ID" value="NZ_JBHLWK010000019.1"/>
</dbReference>
<reference evidence="1 2" key="1">
    <citation type="submission" date="2024-09" db="EMBL/GenBank/DDBJ databases">
        <authorList>
            <person name="Sun Q."/>
            <person name="Mori K."/>
        </authorList>
    </citation>
    <scope>NUCLEOTIDE SEQUENCE [LARGE SCALE GENOMIC DNA]</scope>
    <source>
        <strain evidence="1 2">CCM 7706</strain>
    </source>
</reference>
<comment type="caution">
    <text evidence="1">The sequence shown here is derived from an EMBL/GenBank/DDBJ whole genome shotgun (WGS) entry which is preliminary data.</text>
</comment>
<name>A0ABV6CZ88_9SPHN</name>
<sequence>MATHRIARGDVEAVLSPERGGSVLSLRVGGVDLLRPTPAHVAEDPRGPLETACFPLVPYTNRIAAGRFDFGGRRCQLPLNFGDHPHSLHGFGWTSPWQVEDTGEDHVVLSHERRGDGAWPWAYRAQQRARVTDNGIVLSLSVENTSDEGMPAGLGLHPYFPSPPGTHLRFQSQGVWLSTPDLLPERLAPAETLGDWSAGRPVAGEALIDHCYGEWDGRATVALASGQELRMTARGAPFLHVYRPPDQAFFCLEPVTHMPDAINRPKGMDVLRPGCTLELEMTLALA</sequence>
<dbReference type="EMBL" id="JBHLWK010000019">
    <property type="protein sequence ID" value="MFC0205702.1"/>
    <property type="molecule type" value="Genomic_DNA"/>
</dbReference>
<dbReference type="InterPro" id="IPR014718">
    <property type="entry name" value="GH-type_carb-bd"/>
</dbReference>
<dbReference type="InterPro" id="IPR011013">
    <property type="entry name" value="Gal_mutarotase_sf_dom"/>
</dbReference>
<dbReference type="SUPFAM" id="SSF74650">
    <property type="entry name" value="Galactose mutarotase-like"/>
    <property type="match status" value="1"/>
</dbReference>
<evidence type="ECO:0000313" key="2">
    <source>
        <dbReference type="Proteomes" id="UP001589798"/>
    </source>
</evidence>
<gene>
    <name evidence="1" type="ORF">ACFFJC_15665</name>
</gene>
<accession>A0ABV6CZ88</accession>
<evidence type="ECO:0000313" key="1">
    <source>
        <dbReference type="EMBL" id="MFC0205702.1"/>
    </source>
</evidence>
<dbReference type="Proteomes" id="UP001589798">
    <property type="component" value="Unassembled WGS sequence"/>
</dbReference>
<dbReference type="CDD" id="cd09021">
    <property type="entry name" value="Aldose_epim_Ec_YphB"/>
    <property type="match status" value="1"/>
</dbReference>
<organism evidence="1 2">
    <name type="scientific">Novosphingobium soli</name>
    <dbReference type="NCBI Taxonomy" id="574956"/>
    <lineage>
        <taxon>Bacteria</taxon>
        <taxon>Pseudomonadati</taxon>
        <taxon>Pseudomonadota</taxon>
        <taxon>Alphaproteobacteria</taxon>
        <taxon>Sphingomonadales</taxon>
        <taxon>Sphingomonadaceae</taxon>
        <taxon>Novosphingobium</taxon>
    </lineage>
</organism>
<dbReference type="Gene3D" id="2.70.98.10">
    <property type="match status" value="1"/>
</dbReference>